<organism evidence="1 2">
    <name type="scientific">Mikania micrantha</name>
    <name type="common">bitter vine</name>
    <dbReference type="NCBI Taxonomy" id="192012"/>
    <lineage>
        <taxon>Eukaryota</taxon>
        <taxon>Viridiplantae</taxon>
        <taxon>Streptophyta</taxon>
        <taxon>Embryophyta</taxon>
        <taxon>Tracheophyta</taxon>
        <taxon>Spermatophyta</taxon>
        <taxon>Magnoliopsida</taxon>
        <taxon>eudicotyledons</taxon>
        <taxon>Gunneridae</taxon>
        <taxon>Pentapetalae</taxon>
        <taxon>asterids</taxon>
        <taxon>campanulids</taxon>
        <taxon>Asterales</taxon>
        <taxon>Asteraceae</taxon>
        <taxon>Asteroideae</taxon>
        <taxon>Heliantheae alliance</taxon>
        <taxon>Eupatorieae</taxon>
        <taxon>Mikania</taxon>
    </lineage>
</organism>
<proteinExistence type="predicted"/>
<keyword evidence="2" id="KW-1185">Reference proteome</keyword>
<evidence type="ECO:0000313" key="2">
    <source>
        <dbReference type="Proteomes" id="UP000326396"/>
    </source>
</evidence>
<name>A0A5N6MYI4_9ASTR</name>
<protein>
    <submittedName>
        <fullName evidence="1">Uncharacterized protein</fullName>
    </submittedName>
</protein>
<dbReference type="Proteomes" id="UP000326396">
    <property type="component" value="Linkage Group LG4"/>
</dbReference>
<gene>
    <name evidence="1" type="ORF">E3N88_27555</name>
</gene>
<accession>A0A5N6MYI4</accession>
<sequence>MKVVEAKATNETVREKIVPVVNVIQQSFRLDICGRNGGAEMAADECSEGGTAQSEHHFRCHFQFSQM</sequence>
<reference evidence="1 2" key="1">
    <citation type="submission" date="2019-05" db="EMBL/GenBank/DDBJ databases">
        <title>Mikania micrantha, genome provides insights into the molecular mechanism of rapid growth.</title>
        <authorList>
            <person name="Liu B."/>
        </authorList>
    </citation>
    <scope>NUCLEOTIDE SEQUENCE [LARGE SCALE GENOMIC DNA]</scope>
    <source>
        <strain evidence="1">NLD-2019</strain>
        <tissue evidence="1">Leaf</tissue>
    </source>
</reference>
<evidence type="ECO:0000313" key="1">
    <source>
        <dbReference type="EMBL" id="KAD4178964.1"/>
    </source>
</evidence>
<comment type="caution">
    <text evidence="1">The sequence shown here is derived from an EMBL/GenBank/DDBJ whole genome shotgun (WGS) entry which is preliminary data.</text>
</comment>
<dbReference type="EMBL" id="SZYD01000014">
    <property type="protein sequence ID" value="KAD4178964.1"/>
    <property type="molecule type" value="Genomic_DNA"/>
</dbReference>
<dbReference type="AlphaFoldDB" id="A0A5N6MYI4"/>